<dbReference type="Proteomes" id="UP000691718">
    <property type="component" value="Unassembled WGS sequence"/>
</dbReference>
<dbReference type="AlphaFoldDB" id="A0A8S3W5Y5"/>
<protein>
    <submittedName>
        <fullName evidence="1">(apollo) hypothetical protein</fullName>
    </submittedName>
</protein>
<keyword evidence="2" id="KW-1185">Reference proteome</keyword>
<dbReference type="OrthoDB" id="7487259at2759"/>
<evidence type="ECO:0000313" key="1">
    <source>
        <dbReference type="EMBL" id="CAG4942291.1"/>
    </source>
</evidence>
<accession>A0A8S3W5Y5</accession>
<name>A0A8S3W5Y5_PARAO</name>
<dbReference type="EMBL" id="CAJQZP010000171">
    <property type="protein sequence ID" value="CAG4942291.1"/>
    <property type="molecule type" value="Genomic_DNA"/>
</dbReference>
<sequence length="129" mass="14109">MTLGARIQQRIGVSGATGSRDMASLTHRRSRKRAAFVLLSQDISFVGRSTEMTLHRGAGSMLARVRPHCGHYHQWRANAHTERGAARRRASYTATCPFPRRGEAEVRIAVRGARAGTRPRPAHLVGGVG</sequence>
<reference evidence="1" key="1">
    <citation type="submission" date="2021-04" db="EMBL/GenBank/DDBJ databases">
        <authorList>
            <person name="Tunstrom K."/>
        </authorList>
    </citation>
    <scope>NUCLEOTIDE SEQUENCE</scope>
</reference>
<gene>
    <name evidence="1" type="ORF">PAPOLLO_LOCUS2391</name>
</gene>
<comment type="caution">
    <text evidence="1">The sequence shown here is derived from an EMBL/GenBank/DDBJ whole genome shotgun (WGS) entry which is preliminary data.</text>
</comment>
<organism evidence="1 2">
    <name type="scientific">Parnassius apollo</name>
    <name type="common">Apollo butterfly</name>
    <name type="synonym">Papilio apollo</name>
    <dbReference type="NCBI Taxonomy" id="110799"/>
    <lineage>
        <taxon>Eukaryota</taxon>
        <taxon>Metazoa</taxon>
        <taxon>Ecdysozoa</taxon>
        <taxon>Arthropoda</taxon>
        <taxon>Hexapoda</taxon>
        <taxon>Insecta</taxon>
        <taxon>Pterygota</taxon>
        <taxon>Neoptera</taxon>
        <taxon>Endopterygota</taxon>
        <taxon>Lepidoptera</taxon>
        <taxon>Glossata</taxon>
        <taxon>Ditrysia</taxon>
        <taxon>Papilionoidea</taxon>
        <taxon>Papilionidae</taxon>
        <taxon>Parnassiinae</taxon>
        <taxon>Parnassini</taxon>
        <taxon>Parnassius</taxon>
        <taxon>Parnassius</taxon>
    </lineage>
</organism>
<evidence type="ECO:0000313" key="2">
    <source>
        <dbReference type="Proteomes" id="UP000691718"/>
    </source>
</evidence>
<proteinExistence type="predicted"/>